<dbReference type="EMBL" id="CP001342">
    <property type="protein sequence ID" value="ACL42027.1"/>
    <property type="molecule type" value="Genomic_DNA"/>
</dbReference>
<keyword evidence="1" id="KW-0614">Plasmid</keyword>
<organism evidence="1 2">
    <name type="scientific">Pseudarthrobacter chlorophenolicus (strain ATCC 700700 / DSM 12829 / CIP 107037 / JCM 12360 / KCTC 9906 / NCIMB 13794 / A6)</name>
    <name type="common">Arthrobacter chlorophenolicus</name>
    <dbReference type="NCBI Taxonomy" id="452863"/>
    <lineage>
        <taxon>Bacteria</taxon>
        <taxon>Bacillati</taxon>
        <taxon>Actinomycetota</taxon>
        <taxon>Actinomycetes</taxon>
        <taxon>Micrococcales</taxon>
        <taxon>Micrococcaceae</taxon>
        <taxon>Pseudarthrobacter</taxon>
    </lineage>
</organism>
<keyword evidence="2" id="KW-1185">Reference proteome</keyword>
<dbReference type="KEGG" id="ach:Achl_4076"/>
<protein>
    <submittedName>
        <fullName evidence="1">Uncharacterized protein</fullName>
    </submittedName>
</protein>
<name>B8HHY0_PSECP</name>
<dbReference type="HOGENOM" id="CLU_3401867_0_0_11"/>
<dbReference type="AlphaFoldDB" id="B8HHY0"/>
<sequence>MVFHQADPAGDIIVIEEELRVAGDADSFPI</sequence>
<dbReference type="Proteomes" id="UP000002505">
    <property type="component" value="Plasmid pACHL01"/>
</dbReference>
<reference evidence="1" key="1">
    <citation type="submission" date="2009-01" db="EMBL/GenBank/DDBJ databases">
        <title>Complete sequence of plasmid1 of Arthrobacter chlorophenolicus A6.</title>
        <authorList>
            <consortium name="US DOE Joint Genome Institute"/>
            <person name="Lucas S."/>
            <person name="Copeland A."/>
            <person name="Lapidus A."/>
            <person name="Glavina del Rio T."/>
            <person name="Tice H."/>
            <person name="Bruce D."/>
            <person name="Goodwin L."/>
            <person name="Pitluck S."/>
            <person name="Goltsman E."/>
            <person name="Clum A."/>
            <person name="Larimer F."/>
            <person name="Land M."/>
            <person name="Hauser L."/>
            <person name="Kyrpides N."/>
            <person name="Mikhailova N."/>
            <person name="Jansson J."/>
            <person name="Richardson P."/>
        </authorList>
    </citation>
    <scope>NUCLEOTIDE SEQUENCE [LARGE SCALE GENOMIC DNA]</scope>
    <source>
        <strain evidence="1">A6</strain>
        <plasmid evidence="1">pACHL01</plasmid>
    </source>
</reference>
<gene>
    <name evidence="1" type="ordered locus">Achl_4076</name>
</gene>
<geneLocation type="plasmid" evidence="1 2">
    <name>pACHL01</name>
</geneLocation>
<accession>B8HHY0</accession>
<evidence type="ECO:0000313" key="1">
    <source>
        <dbReference type="EMBL" id="ACL42027.1"/>
    </source>
</evidence>
<evidence type="ECO:0000313" key="2">
    <source>
        <dbReference type="Proteomes" id="UP000002505"/>
    </source>
</evidence>
<proteinExistence type="predicted"/>